<sequence>MLTVTFLVTNLHCPSCASLVQDVLGAEFPGLRGPVEVSLIRQTIRCSFDEAVSGVAQIATALTDSAFEVRHITVEDANGQRIAEEDYAPPPHHHTATWSRMERRTQRAHIDNYPFTTIQLIITSSPVPGDVEKGPINQVADAEAEEVKVVDDGSEERDCLVTIAIEGMTCSSCLATITRGLENLPIVSKISIDLVSNSGTFTIKGKSKVQELIDGIEDLGYGAEVVSTVEDKPMANDVGSTPEATRNRERQPERTVELEIGGMHCNNCPDRIVDAMSRLVSEPGGREDSIKILQRPTIRNPIMQVAYLPDGAISIRSIIRAVADVDPAFTVAIYSQPTLEERSRRLQQAEKRSIMYRLLFAGVIAIPTFVIGVVYMSLVPKHNGTRMWFEEPIWGGNVTRIEWALFIITTPVMFFGADLFHRRAAKEIWVIWKPGSKFPYLKRLYRFGSMNLLISAATMVAYVSSFGVLVANAVQSPAHHDTMSNTYFDAVTFLTFFILIGRYLEAYSKAKTGDAVTMLGQLKPREAILVDVEGSSQDRVPVDQLELGDLVMVQRGHSPPADGLIFVEGTFSFDESSLTGESRPVTKRKQDIVYAGTMNIGDPVTIKVSEVGGTSMLDHIISVVRSGQAKRAPIERVADVITGYFVPVITLLAITTWITWLSLGLSGSLPAPWLDGKQGGWAFWSLEFAIAVFVIACPCGIGLAAPTALFVGGGMAARSGTLTQGEMNVVDCDDYSDWSSLVDAETALAIAKALEATSTHPIAQAVVKHVETLTSKVSLSEINEVPGEGMKAKVTIQDESGTRVFDAAIGSEDLTDKLSEHDAEFESKYAGTEQSDRDHTLINTSLYFMRKSIQNHQLQGHSIAILSIRPPETVTNRYYAVTLFAIADPLRPEAPAVIEGLRSRGISVHMCTGDNPITALAIATQLSLPITHVRPSALPQDKAAYIQALQQSEYQMSWNAEHYNTEIQVAIAAAMAKNPYIAPAPQSQDAAPKVPKRRIIAFVGDGLNDAPALSAADVSISLSSGSDIAINASSFILLRADLSLIPTLLNLSRRVFRRGEAQFRMGTGVQRHPYPCCRGRVLPARSDEHAGGLEAESGVGESGNGV</sequence>
<dbReference type="Proteomes" id="UP000038010">
    <property type="component" value="Unassembled WGS sequence"/>
</dbReference>
<dbReference type="InterPro" id="IPR036412">
    <property type="entry name" value="HAD-like_sf"/>
</dbReference>
<evidence type="ECO:0000259" key="9">
    <source>
        <dbReference type="PROSITE" id="PS50846"/>
    </source>
</evidence>
<dbReference type="OrthoDB" id="432719at2759"/>
<dbReference type="EMBL" id="LFJN01000035">
    <property type="protein sequence ID" value="KPI35924.1"/>
    <property type="molecule type" value="Genomic_DNA"/>
</dbReference>
<dbReference type="PRINTS" id="PR00120">
    <property type="entry name" value="HATPASE"/>
</dbReference>
<dbReference type="Pfam" id="PF00702">
    <property type="entry name" value="Hydrolase"/>
    <property type="match status" value="1"/>
</dbReference>
<dbReference type="PROSITE" id="PS50846">
    <property type="entry name" value="HMA_2"/>
    <property type="match status" value="2"/>
</dbReference>
<evidence type="ECO:0000256" key="4">
    <source>
        <dbReference type="ARBA" id="ARBA00022967"/>
    </source>
</evidence>
<dbReference type="SUPFAM" id="SSF81653">
    <property type="entry name" value="Calcium ATPase, transduction domain A"/>
    <property type="match status" value="1"/>
</dbReference>
<feature type="transmembrane region" description="Helical" evidence="8">
    <location>
        <begin position="486"/>
        <end position="504"/>
    </location>
</feature>
<keyword evidence="2 8" id="KW-0812">Transmembrane</keyword>
<keyword evidence="3" id="KW-0479">Metal-binding</keyword>
<dbReference type="Gene3D" id="3.40.50.1000">
    <property type="entry name" value="HAD superfamily/HAD-like"/>
    <property type="match status" value="1"/>
</dbReference>
<dbReference type="GO" id="GO:0016020">
    <property type="term" value="C:membrane"/>
    <property type="evidence" value="ECO:0007669"/>
    <property type="project" value="UniProtKB-SubCell"/>
</dbReference>
<feature type="domain" description="HMA" evidence="9">
    <location>
        <begin position="159"/>
        <end position="224"/>
    </location>
</feature>
<dbReference type="Pfam" id="PF00403">
    <property type="entry name" value="HMA"/>
    <property type="match status" value="1"/>
</dbReference>
<dbReference type="GO" id="GO:0005524">
    <property type="term" value="F:ATP binding"/>
    <property type="evidence" value="ECO:0007669"/>
    <property type="project" value="InterPro"/>
</dbReference>
<dbReference type="PROSITE" id="PS01229">
    <property type="entry name" value="COF_2"/>
    <property type="match status" value="1"/>
</dbReference>
<dbReference type="VEuPathDB" id="FungiDB:AB675_10505"/>
<evidence type="ECO:0000313" key="10">
    <source>
        <dbReference type="EMBL" id="KPI35924.1"/>
    </source>
</evidence>
<dbReference type="SUPFAM" id="SSF55008">
    <property type="entry name" value="HMA, heavy metal-associated domain"/>
    <property type="match status" value="2"/>
</dbReference>
<evidence type="ECO:0000256" key="1">
    <source>
        <dbReference type="ARBA" id="ARBA00004370"/>
    </source>
</evidence>
<proteinExistence type="predicted"/>
<evidence type="ECO:0000313" key="11">
    <source>
        <dbReference type="Proteomes" id="UP000038010"/>
    </source>
</evidence>
<dbReference type="RefSeq" id="XP_017995887.1">
    <property type="nucleotide sequence ID" value="XM_018139284.1"/>
</dbReference>
<dbReference type="SUPFAM" id="SSF56784">
    <property type="entry name" value="HAD-like"/>
    <property type="match status" value="1"/>
</dbReference>
<dbReference type="GO" id="GO:0055070">
    <property type="term" value="P:copper ion homeostasis"/>
    <property type="evidence" value="ECO:0007669"/>
    <property type="project" value="TreeGrafter"/>
</dbReference>
<accession>A0A0N1H369</accession>
<feature type="domain" description="HMA" evidence="9">
    <location>
        <begin position="2"/>
        <end position="70"/>
    </location>
</feature>
<name>A0A0N1H369_9EURO</name>
<dbReference type="InterPro" id="IPR036163">
    <property type="entry name" value="HMA_dom_sf"/>
</dbReference>
<feature type="transmembrane region" description="Helical" evidence="8">
    <location>
        <begin position="681"/>
        <end position="711"/>
    </location>
</feature>
<feature type="transmembrane region" description="Helical" evidence="8">
    <location>
        <begin position="354"/>
        <end position="378"/>
    </location>
</feature>
<organism evidence="10 11">
    <name type="scientific">Cyphellophora attinorum</name>
    <dbReference type="NCBI Taxonomy" id="1664694"/>
    <lineage>
        <taxon>Eukaryota</taxon>
        <taxon>Fungi</taxon>
        <taxon>Dikarya</taxon>
        <taxon>Ascomycota</taxon>
        <taxon>Pezizomycotina</taxon>
        <taxon>Eurotiomycetes</taxon>
        <taxon>Chaetothyriomycetidae</taxon>
        <taxon>Chaetothyriales</taxon>
        <taxon>Cyphellophoraceae</taxon>
        <taxon>Cyphellophora</taxon>
    </lineage>
</organism>
<gene>
    <name evidence="10" type="ORF">AB675_10505</name>
</gene>
<dbReference type="PROSITE" id="PS01047">
    <property type="entry name" value="HMA_1"/>
    <property type="match status" value="2"/>
</dbReference>
<dbReference type="InterPro" id="IPR001757">
    <property type="entry name" value="P_typ_ATPase"/>
</dbReference>
<dbReference type="GeneID" id="28731164"/>
<comment type="subcellular location">
    <subcellularLocation>
        <location evidence="1">Membrane</location>
    </subcellularLocation>
</comment>
<keyword evidence="11" id="KW-1185">Reference proteome</keyword>
<evidence type="ECO:0000256" key="8">
    <source>
        <dbReference type="SAM" id="Phobius"/>
    </source>
</evidence>
<dbReference type="CDD" id="cd00371">
    <property type="entry name" value="HMA"/>
    <property type="match status" value="2"/>
</dbReference>
<evidence type="ECO:0000256" key="6">
    <source>
        <dbReference type="ARBA" id="ARBA00023136"/>
    </source>
</evidence>
<dbReference type="InterPro" id="IPR008250">
    <property type="entry name" value="ATPase_P-typ_transduc_dom_A_sf"/>
</dbReference>
<feature type="region of interest" description="Disordered" evidence="7">
    <location>
        <begin position="233"/>
        <end position="253"/>
    </location>
</feature>
<dbReference type="AlphaFoldDB" id="A0A0N1H369"/>
<dbReference type="InterPro" id="IPR017969">
    <property type="entry name" value="Heavy-metal-associated_CS"/>
</dbReference>
<dbReference type="NCBIfam" id="TIGR01494">
    <property type="entry name" value="ATPase_P-type"/>
    <property type="match status" value="1"/>
</dbReference>
<dbReference type="PANTHER" id="PTHR43520">
    <property type="entry name" value="ATP7, ISOFORM B"/>
    <property type="match status" value="1"/>
</dbReference>
<evidence type="ECO:0000256" key="7">
    <source>
        <dbReference type="SAM" id="MobiDB-lite"/>
    </source>
</evidence>
<dbReference type="SUPFAM" id="SSF81665">
    <property type="entry name" value="Calcium ATPase, transmembrane domain M"/>
    <property type="match status" value="1"/>
</dbReference>
<dbReference type="GO" id="GO:0043682">
    <property type="term" value="F:P-type divalent copper transporter activity"/>
    <property type="evidence" value="ECO:0007669"/>
    <property type="project" value="TreeGrafter"/>
</dbReference>
<feature type="transmembrane region" description="Helical" evidence="8">
    <location>
        <begin position="398"/>
        <end position="420"/>
    </location>
</feature>
<dbReference type="GO" id="GO:0005507">
    <property type="term" value="F:copper ion binding"/>
    <property type="evidence" value="ECO:0007669"/>
    <property type="project" value="TreeGrafter"/>
</dbReference>
<dbReference type="PANTHER" id="PTHR43520:SF32">
    <property type="entry name" value="COPPER RESISTANCE P-TYPE ATPASE (EUROFUNG)"/>
    <property type="match status" value="1"/>
</dbReference>
<dbReference type="Gene3D" id="3.30.70.100">
    <property type="match status" value="2"/>
</dbReference>
<evidence type="ECO:0000256" key="5">
    <source>
        <dbReference type="ARBA" id="ARBA00022989"/>
    </source>
</evidence>
<reference evidence="10 11" key="1">
    <citation type="submission" date="2015-06" db="EMBL/GenBank/DDBJ databases">
        <title>Draft genome of the ant-associated black yeast Phialophora attae CBS 131958.</title>
        <authorList>
            <person name="Moreno L.F."/>
            <person name="Stielow B.J."/>
            <person name="de Hoog S."/>
            <person name="Vicente V.A."/>
            <person name="Weiss V.A."/>
            <person name="de Vries M."/>
            <person name="Cruz L.M."/>
            <person name="Souza E.M."/>
        </authorList>
    </citation>
    <scope>NUCLEOTIDE SEQUENCE [LARGE SCALE GENOMIC DNA]</scope>
    <source>
        <strain evidence="10 11">CBS 131958</strain>
    </source>
</reference>
<comment type="caution">
    <text evidence="10">The sequence shown here is derived from an EMBL/GenBank/DDBJ whole genome shotgun (WGS) entry which is preliminary data.</text>
</comment>
<dbReference type="InterPro" id="IPR059000">
    <property type="entry name" value="ATPase_P-type_domA"/>
</dbReference>
<dbReference type="Gene3D" id="3.40.1110.10">
    <property type="entry name" value="Calcium-transporting ATPase, cytoplasmic domain N"/>
    <property type="match status" value="1"/>
</dbReference>
<dbReference type="InterPro" id="IPR023299">
    <property type="entry name" value="ATPase_P-typ_cyto_dom_N"/>
</dbReference>
<keyword evidence="4" id="KW-1278">Translocase</keyword>
<evidence type="ECO:0000256" key="2">
    <source>
        <dbReference type="ARBA" id="ARBA00022692"/>
    </source>
</evidence>
<evidence type="ECO:0000256" key="3">
    <source>
        <dbReference type="ARBA" id="ARBA00022723"/>
    </source>
</evidence>
<dbReference type="PRINTS" id="PR00119">
    <property type="entry name" value="CATATPASE"/>
</dbReference>
<dbReference type="Pfam" id="PF00122">
    <property type="entry name" value="E1-E2_ATPase"/>
    <property type="match status" value="1"/>
</dbReference>
<protein>
    <submittedName>
        <fullName evidence="10">Copper-exporting P-type ATPase A</fullName>
    </submittedName>
</protein>
<keyword evidence="6 8" id="KW-0472">Membrane</keyword>
<dbReference type="STRING" id="1664694.A0A0N1H369"/>
<dbReference type="FunFam" id="3.30.70.100:FF:000001">
    <property type="entry name" value="ATPase copper transporting beta"/>
    <property type="match status" value="1"/>
</dbReference>
<dbReference type="Gene3D" id="2.70.150.10">
    <property type="entry name" value="Calcium-transporting ATPase, cytoplasmic transduction domain A"/>
    <property type="match status" value="1"/>
</dbReference>
<keyword evidence="5 8" id="KW-1133">Transmembrane helix</keyword>
<dbReference type="InterPro" id="IPR006121">
    <property type="entry name" value="HMA_dom"/>
</dbReference>
<dbReference type="InterPro" id="IPR023298">
    <property type="entry name" value="ATPase_P-typ_TM_dom_sf"/>
</dbReference>
<dbReference type="InterPro" id="IPR023214">
    <property type="entry name" value="HAD_sf"/>
</dbReference>
<feature type="transmembrane region" description="Helical" evidence="8">
    <location>
        <begin position="640"/>
        <end position="661"/>
    </location>
</feature>
<dbReference type="GO" id="GO:0016887">
    <property type="term" value="F:ATP hydrolysis activity"/>
    <property type="evidence" value="ECO:0007669"/>
    <property type="project" value="InterPro"/>
</dbReference>
<feature type="transmembrane region" description="Helical" evidence="8">
    <location>
        <begin position="452"/>
        <end position="474"/>
    </location>
</feature>